<evidence type="ECO:0000313" key="3">
    <source>
        <dbReference type="Proteomes" id="UP001154282"/>
    </source>
</evidence>
<feature type="compositionally biased region" description="Acidic residues" evidence="1">
    <location>
        <begin position="1"/>
        <end position="13"/>
    </location>
</feature>
<organism evidence="2 3">
    <name type="scientific">Linum tenue</name>
    <dbReference type="NCBI Taxonomy" id="586396"/>
    <lineage>
        <taxon>Eukaryota</taxon>
        <taxon>Viridiplantae</taxon>
        <taxon>Streptophyta</taxon>
        <taxon>Embryophyta</taxon>
        <taxon>Tracheophyta</taxon>
        <taxon>Spermatophyta</taxon>
        <taxon>Magnoliopsida</taxon>
        <taxon>eudicotyledons</taxon>
        <taxon>Gunneridae</taxon>
        <taxon>Pentapetalae</taxon>
        <taxon>rosids</taxon>
        <taxon>fabids</taxon>
        <taxon>Malpighiales</taxon>
        <taxon>Linaceae</taxon>
        <taxon>Linum</taxon>
    </lineage>
</organism>
<reference evidence="2" key="1">
    <citation type="submission" date="2022-08" db="EMBL/GenBank/DDBJ databases">
        <authorList>
            <person name="Gutierrez-Valencia J."/>
        </authorList>
    </citation>
    <scope>NUCLEOTIDE SEQUENCE</scope>
</reference>
<evidence type="ECO:0000313" key="2">
    <source>
        <dbReference type="EMBL" id="CAI0424714.1"/>
    </source>
</evidence>
<comment type="caution">
    <text evidence="2">The sequence shown here is derived from an EMBL/GenBank/DDBJ whole genome shotgun (WGS) entry which is preliminary data.</text>
</comment>
<feature type="compositionally biased region" description="Polar residues" evidence="1">
    <location>
        <begin position="16"/>
        <end position="27"/>
    </location>
</feature>
<name>A0AAV0KT89_9ROSI</name>
<dbReference type="AlphaFoldDB" id="A0AAV0KT89"/>
<gene>
    <name evidence="2" type="ORF">LITE_LOCUS20055</name>
</gene>
<sequence>MDGKGEEEEDEDDVHQSSGLAPSTPFQGGQVDHCGRGNKLHQDPPPNPPSPREAEARKTPRTPKPRQRAVCSFSATICSSSRSILYEGSIHGFSRAVEALPSAVDDHYKYSTVRFPDVVFSQRGAQHVGGRCPNLYLFGEEARAACYHLAYTGEARLGCCLCSYLLGPPSLHLHDSLPCEYCMC</sequence>
<evidence type="ECO:0000256" key="1">
    <source>
        <dbReference type="SAM" id="MobiDB-lite"/>
    </source>
</evidence>
<accession>A0AAV0KT89</accession>
<dbReference type="EMBL" id="CAMGYJ010000005">
    <property type="protein sequence ID" value="CAI0424714.1"/>
    <property type="molecule type" value="Genomic_DNA"/>
</dbReference>
<proteinExistence type="predicted"/>
<feature type="region of interest" description="Disordered" evidence="1">
    <location>
        <begin position="1"/>
        <end position="68"/>
    </location>
</feature>
<protein>
    <submittedName>
        <fullName evidence="2">Uncharacterized protein</fullName>
    </submittedName>
</protein>
<dbReference type="Proteomes" id="UP001154282">
    <property type="component" value="Unassembled WGS sequence"/>
</dbReference>
<keyword evidence="3" id="KW-1185">Reference proteome</keyword>